<protein>
    <submittedName>
        <fullName evidence="1">Uncharacterized protein</fullName>
    </submittedName>
</protein>
<dbReference type="Proteomes" id="UP000019141">
    <property type="component" value="Unassembled WGS sequence"/>
</dbReference>
<name>W4LZD6_ENTF1</name>
<accession>W4LZD6</accession>
<dbReference type="HOGENOM" id="CLU_055262_0_0_7"/>
<dbReference type="AlphaFoldDB" id="W4LZD6"/>
<organism evidence="1 2">
    <name type="scientific">Entotheonella factor</name>
    <dbReference type="NCBI Taxonomy" id="1429438"/>
    <lineage>
        <taxon>Bacteria</taxon>
        <taxon>Pseudomonadati</taxon>
        <taxon>Nitrospinota/Tectimicrobiota group</taxon>
        <taxon>Candidatus Tectimicrobiota</taxon>
        <taxon>Candidatus Entotheonellia</taxon>
        <taxon>Candidatus Entotheonellales</taxon>
        <taxon>Candidatus Entotheonellaceae</taxon>
        <taxon>Candidatus Entotheonella</taxon>
    </lineage>
</organism>
<evidence type="ECO:0000313" key="2">
    <source>
        <dbReference type="Proteomes" id="UP000019141"/>
    </source>
</evidence>
<gene>
    <name evidence="1" type="ORF">ETSY1_02490</name>
</gene>
<proteinExistence type="predicted"/>
<keyword evidence="2" id="KW-1185">Reference proteome</keyword>
<evidence type="ECO:0000313" key="1">
    <source>
        <dbReference type="EMBL" id="ETX02747.1"/>
    </source>
</evidence>
<reference evidence="1 2" key="1">
    <citation type="journal article" date="2014" name="Nature">
        <title>An environmental bacterial taxon with a large and distinct metabolic repertoire.</title>
        <authorList>
            <person name="Wilson M.C."/>
            <person name="Mori T."/>
            <person name="Ruckert C."/>
            <person name="Uria A.R."/>
            <person name="Helf M.J."/>
            <person name="Takada K."/>
            <person name="Gernert C."/>
            <person name="Steffens U.A."/>
            <person name="Heycke N."/>
            <person name="Schmitt S."/>
            <person name="Rinke C."/>
            <person name="Helfrich E.J."/>
            <person name="Brachmann A.O."/>
            <person name="Gurgui C."/>
            <person name="Wakimoto T."/>
            <person name="Kracht M."/>
            <person name="Crusemann M."/>
            <person name="Hentschel U."/>
            <person name="Abe I."/>
            <person name="Matsunaga S."/>
            <person name="Kalinowski J."/>
            <person name="Takeyama H."/>
            <person name="Piel J."/>
        </authorList>
    </citation>
    <scope>NUCLEOTIDE SEQUENCE [LARGE SCALE GENOMIC DNA]</scope>
    <source>
        <strain evidence="2">TSY1</strain>
    </source>
</reference>
<dbReference type="EMBL" id="AZHW01000110">
    <property type="protein sequence ID" value="ETX02747.1"/>
    <property type="molecule type" value="Genomic_DNA"/>
</dbReference>
<dbReference type="PATRIC" id="fig|1429438.4.peg.666"/>
<comment type="caution">
    <text evidence="1">The sequence shown here is derived from an EMBL/GenBank/DDBJ whole genome shotgun (WGS) entry which is preliminary data.</text>
</comment>
<sequence>MYATLAESLDVLLPNLVPTLVRPEVIPGLKALAGRLVPIVRGGFECRLSAHHPQVDLQQCIVADDRELGLLQSSMAVAASGVEGAECQHWLSLQHFIAAWSEPFSLLHDSIPEIWLEFDNDRTSQGLPLPAVFFALPQDISPAMDTYKIAAQSLNLLLGLSGWREWQTPLSRCFAACPDGGFVSHIGVMLSRRAPALRVNVKRLQPDTLHPYLQHIGWPYETHGVQTLMQQLSTRADRITVCLDVGQTIYPRLGFECIFLHQPPQDAGWTKLLDDLVHQGLCTSEKRDALLSWPGQTTPVNSLVSWPEHLIVASLLQPSSSFTAFDRRLSHLKVSWQPPHVLEAKAYLWFQHQWISREGAR</sequence>